<evidence type="ECO:0000256" key="2">
    <source>
        <dbReference type="ARBA" id="ARBA00007886"/>
    </source>
</evidence>
<evidence type="ECO:0000256" key="5">
    <source>
        <dbReference type="ARBA" id="ARBA00023136"/>
    </source>
</evidence>
<evidence type="ECO:0000256" key="4">
    <source>
        <dbReference type="ARBA" id="ARBA00022729"/>
    </source>
</evidence>
<keyword evidence="11" id="KW-1185">Reference proteome</keyword>
<feature type="domain" description="Spore germination GerAC-like C-terminal" evidence="8">
    <location>
        <begin position="204"/>
        <end position="360"/>
    </location>
</feature>
<dbReference type="Proteomes" id="UP000518605">
    <property type="component" value="Unassembled WGS sequence"/>
</dbReference>
<evidence type="ECO:0000256" key="6">
    <source>
        <dbReference type="ARBA" id="ARBA00023139"/>
    </source>
</evidence>
<organism evidence="10 11">
    <name type="scientific">Paenibacillus endophyticus</name>
    <dbReference type="NCBI Taxonomy" id="1294268"/>
    <lineage>
        <taxon>Bacteria</taxon>
        <taxon>Bacillati</taxon>
        <taxon>Bacillota</taxon>
        <taxon>Bacilli</taxon>
        <taxon>Bacillales</taxon>
        <taxon>Paenibacillaceae</taxon>
        <taxon>Paenibacillus</taxon>
    </lineage>
</organism>
<dbReference type="RefSeq" id="WP_183557524.1">
    <property type="nucleotide sequence ID" value="NZ_CBCSLB010000001.1"/>
</dbReference>
<evidence type="ECO:0000256" key="7">
    <source>
        <dbReference type="ARBA" id="ARBA00023288"/>
    </source>
</evidence>
<dbReference type="AlphaFoldDB" id="A0A7W5C2Y7"/>
<protein>
    <submittedName>
        <fullName evidence="10">Ger(X)C family germination protein</fullName>
    </submittedName>
</protein>
<dbReference type="PROSITE" id="PS51257">
    <property type="entry name" value="PROKAR_LIPOPROTEIN"/>
    <property type="match status" value="1"/>
</dbReference>
<evidence type="ECO:0000313" key="10">
    <source>
        <dbReference type="EMBL" id="MBB3150126.1"/>
    </source>
</evidence>
<dbReference type="GO" id="GO:0016020">
    <property type="term" value="C:membrane"/>
    <property type="evidence" value="ECO:0007669"/>
    <property type="project" value="UniProtKB-SubCell"/>
</dbReference>
<sequence length="363" mass="41081">MRLYIRIFLALFAVCLLGGCGFKDIDKRFFVVALGIDQSDNEKKPYRLTLQLAVPSPKIEPGASKTQIESIDSQSIAEGVRMLKAYVDKELDFGHCKVFLIGEKLARTDYQNLLQWMSRRRDIQSVADIAIGKPDAESLLQVQPLSERYPGNTLFLSFGADGTESSYTYVESVSDFSRRASEKGLDPLMPVIYKDNKESFIINRTALLNKKRVKLVLSSTESQLFNQLANDFTKSSMHGMFEGMDLVVAITAIHSNFRIGKQNGEDTITMNIKMRVVFEEAPKGLYDEQWRPIEISLNQEYAKSCIALLKKIQKANVDPIGFGLRYRANHPGKDVWKEWKSIYPNIAFKVNADIRIEGTGLIK</sequence>
<dbReference type="InterPro" id="IPR046953">
    <property type="entry name" value="Spore_GerAC-like_C"/>
</dbReference>
<feature type="domain" description="Spore germination protein N-terminal" evidence="9">
    <location>
        <begin position="23"/>
        <end position="192"/>
    </location>
</feature>
<name>A0A7W5C2Y7_9BACL</name>
<proteinExistence type="inferred from homology"/>
<dbReference type="InterPro" id="IPR038501">
    <property type="entry name" value="Spore_GerAC_C_sf"/>
</dbReference>
<accession>A0A7W5C2Y7</accession>
<comment type="similarity">
    <text evidence="2">Belongs to the GerABKC lipoprotein family.</text>
</comment>
<comment type="caution">
    <text evidence="10">The sequence shown here is derived from an EMBL/GenBank/DDBJ whole genome shotgun (WGS) entry which is preliminary data.</text>
</comment>
<gene>
    <name evidence="10" type="ORF">FHS16_000158</name>
</gene>
<comment type="subcellular location">
    <subcellularLocation>
        <location evidence="1">Membrane</location>
        <topology evidence="1">Lipid-anchor</topology>
    </subcellularLocation>
</comment>
<dbReference type="Pfam" id="PF25198">
    <property type="entry name" value="Spore_GerAC_N"/>
    <property type="match status" value="1"/>
</dbReference>
<dbReference type="Gene3D" id="3.30.300.210">
    <property type="entry name" value="Nutrient germinant receptor protein C, domain 3"/>
    <property type="match status" value="1"/>
</dbReference>
<dbReference type="Pfam" id="PF05504">
    <property type="entry name" value="Spore_GerAC"/>
    <property type="match status" value="1"/>
</dbReference>
<dbReference type="InterPro" id="IPR057336">
    <property type="entry name" value="GerAC_N"/>
</dbReference>
<dbReference type="EMBL" id="JACHXW010000001">
    <property type="protein sequence ID" value="MBB3150126.1"/>
    <property type="molecule type" value="Genomic_DNA"/>
</dbReference>
<dbReference type="GO" id="GO:0009847">
    <property type="term" value="P:spore germination"/>
    <property type="evidence" value="ECO:0007669"/>
    <property type="project" value="InterPro"/>
</dbReference>
<dbReference type="PANTHER" id="PTHR35789">
    <property type="entry name" value="SPORE GERMINATION PROTEIN B3"/>
    <property type="match status" value="1"/>
</dbReference>
<dbReference type="PANTHER" id="PTHR35789:SF1">
    <property type="entry name" value="SPORE GERMINATION PROTEIN B3"/>
    <property type="match status" value="1"/>
</dbReference>
<evidence type="ECO:0000259" key="8">
    <source>
        <dbReference type="Pfam" id="PF05504"/>
    </source>
</evidence>
<keyword evidence="3" id="KW-0309">Germination</keyword>
<reference evidence="10 11" key="1">
    <citation type="submission" date="2020-08" db="EMBL/GenBank/DDBJ databases">
        <title>Genomic Encyclopedia of Type Strains, Phase III (KMG-III): the genomes of soil and plant-associated and newly described type strains.</title>
        <authorList>
            <person name="Whitman W."/>
        </authorList>
    </citation>
    <scope>NUCLEOTIDE SEQUENCE [LARGE SCALE GENOMIC DNA]</scope>
    <source>
        <strain evidence="10 11">CECT 8234</strain>
    </source>
</reference>
<evidence type="ECO:0000256" key="1">
    <source>
        <dbReference type="ARBA" id="ARBA00004635"/>
    </source>
</evidence>
<keyword evidence="6" id="KW-0564">Palmitate</keyword>
<evidence type="ECO:0000256" key="3">
    <source>
        <dbReference type="ARBA" id="ARBA00022544"/>
    </source>
</evidence>
<keyword evidence="7" id="KW-0449">Lipoprotein</keyword>
<dbReference type="InterPro" id="IPR008844">
    <property type="entry name" value="Spore_GerAC-like"/>
</dbReference>
<keyword evidence="5" id="KW-0472">Membrane</keyword>
<keyword evidence="4" id="KW-0732">Signal</keyword>
<evidence type="ECO:0000259" key="9">
    <source>
        <dbReference type="Pfam" id="PF25198"/>
    </source>
</evidence>
<dbReference type="NCBIfam" id="TIGR02887">
    <property type="entry name" value="spore_ger_x_C"/>
    <property type="match status" value="1"/>
</dbReference>
<evidence type="ECO:0000313" key="11">
    <source>
        <dbReference type="Proteomes" id="UP000518605"/>
    </source>
</evidence>